<dbReference type="InterPro" id="IPR014043">
    <property type="entry name" value="Acyl_transferase_dom"/>
</dbReference>
<dbReference type="OrthoDB" id="541883at2759"/>
<sequence length="578" mass="61909">MGRDMTACGRYPPQPRYSPLAFYSAVRLGDPEMLAKIMAADPYFFTQDNGAGAPIHFATTYRQLDMLHHLLNCGAEVNQRDSRGLTPLHRAAYLAHLDGYIEIYEYLLSRGADPSICSEDYEPYLNPGRKVPADMVADDVQTRQALLGLEAKYAHVQKVRCPHPDIGDWWALYDYGLKAIKAWPADYEHPYPEVLKRQKERAAHQLAKQKRRALKSEFLTSYKTSGAQAALAMLQSASSQQAVSQTVKVASGGINTPPGTPSSSSNSSPTAFLFPGQGSQAVGMLSEAKELPAVKEMLVKANGILGFDLLGVCLNGPKEKLERTEYSQPALFVAGLAAVEVLKASGPEGASAVDRCTVTAGLSLGEYCALVFAGAMSFEDGLKVVKVRSQSMAAAAATGEPHGMLSVVGLPDSDLQRLCSDALQKSPPGTVCQIANFLFPQGRVVSGNTSALEIVAQAATALGALKTSMLAVAGAFHTGLMASASEALKQALREVSINPTRIPVLSNVTAQPFPATTDGVSELLSRQLVEPVRWEASLKAVLALGSPSLYELGPGQQIKAMIRRIDTEAWKSFKNIAP</sequence>
<dbReference type="InterPro" id="IPR016035">
    <property type="entry name" value="Acyl_Trfase/lysoPLipase"/>
</dbReference>
<dbReference type="PROSITE" id="PS50088">
    <property type="entry name" value="ANK_REPEAT"/>
    <property type="match status" value="2"/>
</dbReference>
<keyword evidence="1" id="KW-0040">ANK repeat</keyword>
<feature type="domain" description="Malonyl-CoA:ACP transacylase (MAT)" evidence="2">
    <location>
        <begin position="273"/>
        <end position="572"/>
    </location>
</feature>
<reference evidence="3 4" key="1">
    <citation type="submission" date="2017-08" db="EMBL/GenBank/DDBJ databases">
        <title>Acidophilic green algal genome provides insights into adaptation to an acidic environment.</title>
        <authorList>
            <person name="Hirooka S."/>
            <person name="Hirose Y."/>
            <person name="Kanesaki Y."/>
            <person name="Higuchi S."/>
            <person name="Fujiwara T."/>
            <person name="Onuma R."/>
            <person name="Era A."/>
            <person name="Ohbayashi R."/>
            <person name="Uzuka A."/>
            <person name="Nozaki H."/>
            <person name="Yoshikawa H."/>
            <person name="Miyagishima S.Y."/>
        </authorList>
    </citation>
    <scope>NUCLEOTIDE SEQUENCE [LARGE SCALE GENOMIC DNA]</scope>
    <source>
        <strain evidence="3 4">NIES-2499</strain>
    </source>
</reference>
<dbReference type="SMART" id="SM00248">
    <property type="entry name" value="ANK"/>
    <property type="match status" value="2"/>
</dbReference>
<evidence type="ECO:0000259" key="2">
    <source>
        <dbReference type="SMART" id="SM00827"/>
    </source>
</evidence>
<comment type="caution">
    <text evidence="3">The sequence shown here is derived from an EMBL/GenBank/DDBJ whole genome shotgun (WGS) entry which is preliminary data.</text>
</comment>
<evidence type="ECO:0000313" key="3">
    <source>
        <dbReference type="EMBL" id="GAX82591.1"/>
    </source>
</evidence>
<proteinExistence type="predicted"/>
<dbReference type="SMART" id="SM00827">
    <property type="entry name" value="PKS_AT"/>
    <property type="match status" value="1"/>
</dbReference>
<dbReference type="InterPro" id="IPR016036">
    <property type="entry name" value="Malonyl_transacylase_ACP-bd"/>
</dbReference>
<dbReference type="SUPFAM" id="SSF55048">
    <property type="entry name" value="Probable ACP-binding domain of malonyl-CoA ACP transacylase"/>
    <property type="match status" value="1"/>
</dbReference>
<dbReference type="AlphaFoldDB" id="A0A250XHP1"/>
<feature type="repeat" description="ANK" evidence="1">
    <location>
        <begin position="83"/>
        <end position="119"/>
    </location>
</feature>
<dbReference type="Proteomes" id="UP000232323">
    <property type="component" value="Unassembled WGS sequence"/>
</dbReference>
<name>A0A250XHP1_9CHLO</name>
<dbReference type="Pfam" id="PF12796">
    <property type="entry name" value="Ank_2"/>
    <property type="match status" value="1"/>
</dbReference>
<dbReference type="InterPro" id="IPR036770">
    <property type="entry name" value="Ankyrin_rpt-contain_sf"/>
</dbReference>
<feature type="repeat" description="ANK" evidence="1">
    <location>
        <begin position="50"/>
        <end position="82"/>
    </location>
</feature>
<gene>
    <name evidence="3" type="ORF">CEUSTIGMA_g10017.t1</name>
</gene>
<dbReference type="Gene3D" id="3.40.366.10">
    <property type="entry name" value="Malonyl-Coenzyme A Acyl Carrier Protein, domain 2"/>
    <property type="match status" value="1"/>
</dbReference>
<dbReference type="InterPro" id="IPR002110">
    <property type="entry name" value="Ankyrin_rpt"/>
</dbReference>
<dbReference type="PROSITE" id="PS50297">
    <property type="entry name" value="ANK_REP_REGION"/>
    <property type="match status" value="2"/>
</dbReference>
<dbReference type="SUPFAM" id="SSF52151">
    <property type="entry name" value="FabD/lysophospholipase-like"/>
    <property type="match status" value="1"/>
</dbReference>
<dbReference type="InterPro" id="IPR001227">
    <property type="entry name" value="Ac_transferase_dom_sf"/>
</dbReference>
<dbReference type="Gene3D" id="1.25.40.20">
    <property type="entry name" value="Ankyrin repeat-containing domain"/>
    <property type="match status" value="1"/>
</dbReference>
<organism evidence="3 4">
    <name type="scientific">Chlamydomonas eustigma</name>
    <dbReference type="NCBI Taxonomy" id="1157962"/>
    <lineage>
        <taxon>Eukaryota</taxon>
        <taxon>Viridiplantae</taxon>
        <taxon>Chlorophyta</taxon>
        <taxon>core chlorophytes</taxon>
        <taxon>Chlorophyceae</taxon>
        <taxon>CS clade</taxon>
        <taxon>Chlamydomonadales</taxon>
        <taxon>Chlamydomonadaceae</taxon>
        <taxon>Chlamydomonas</taxon>
    </lineage>
</organism>
<dbReference type="InterPro" id="IPR052760">
    <property type="entry name" value="Mitochondrial_malonyltrans"/>
</dbReference>
<dbReference type="SUPFAM" id="SSF48403">
    <property type="entry name" value="Ankyrin repeat"/>
    <property type="match status" value="1"/>
</dbReference>
<dbReference type="EMBL" id="BEGY01000083">
    <property type="protein sequence ID" value="GAX82591.1"/>
    <property type="molecule type" value="Genomic_DNA"/>
</dbReference>
<dbReference type="GO" id="GO:0016740">
    <property type="term" value="F:transferase activity"/>
    <property type="evidence" value="ECO:0007669"/>
    <property type="project" value="InterPro"/>
</dbReference>
<accession>A0A250XHP1</accession>
<dbReference type="STRING" id="1157962.A0A250XHP1"/>
<dbReference type="Gene3D" id="3.30.70.250">
    <property type="entry name" value="Malonyl-CoA ACP transacylase, ACP-binding"/>
    <property type="match status" value="1"/>
</dbReference>
<evidence type="ECO:0000256" key="1">
    <source>
        <dbReference type="PROSITE-ProRule" id="PRU00023"/>
    </source>
</evidence>
<dbReference type="PANTHER" id="PTHR47170:SF2">
    <property type="entry name" value="MALONYL-COA:ACP TRANSACYLASE (MAT) DOMAIN-CONTAINING PROTEIN"/>
    <property type="match status" value="1"/>
</dbReference>
<evidence type="ECO:0000313" key="4">
    <source>
        <dbReference type="Proteomes" id="UP000232323"/>
    </source>
</evidence>
<protein>
    <recommendedName>
        <fullName evidence="2">Malonyl-CoA:ACP transacylase (MAT) domain-containing protein</fullName>
    </recommendedName>
</protein>
<keyword evidence="4" id="KW-1185">Reference proteome</keyword>
<dbReference type="PANTHER" id="PTHR47170">
    <property type="entry name" value="MALONYL-COA ACP TRANSACYLASE, ACP-BINDING"/>
    <property type="match status" value="1"/>
</dbReference>
<dbReference type="Pfam" id="PF00698">
    <property type="entry name" value="Acyl_transf_1"/>
    <property type="match status" value="1"/>
</dbReference>